<protein>
    <submittedName>
        <fullName evidence="1">Uncharacterized protein</fullName>
    </submittedName>
</protein>
<organism evidence="1 2">
    <name type="scientific">Chryseobacterium gotjawalense</name>
    <dbReference type="NCBI Taxonomy" id="3042315"/>
    <lineage>
        <taxon>Bacteria</taxon>
        <taxon>Pseudomonadati</taxon>
        <taxon>Bacteroidota</taxon>
        <taxon>Flavobacteriia</taxon>
        <taxon>Flavobacteriales</taxon>
        <taxon>Weeksellaceae</taxon>
        <taxon>Chryseobacterium group</taxon>
        <taxon>Chryseobacterium</taxon>
    </lineage>
</organism>
<proteinExistence type="predicted"/>
<dbReference type="EMBL" id="CP124855">
    <property type="protein sequence ID" value="WHF51869.1"/>
    <property type="molecule type" value="Genomic_DNA"/>
</dbReference>
<evidence type="ECO:0000313" key="2">
    <source>
        <dbReference type="Proteomes" id="UP001241656"/>
    </source>
</evidence>
<sequence>MKLHTFLEYKNGEYSVIKKFLHLDGFEKPIKESDKDLEDLFYNVNYFYFLCEDQNKTIKEVAYNYANENNLFMIESYCCEQMNFSNIEEILAVADMSKAQGFLANFMRAFIYPDKYRNYKIFKLDVMVSAKQKYYNLIDYSIDENRNEIIYSFNENIKKQIINN</sequence>
<dbReference type="Proteomes" id="UP001241656">
    <property type="component" value="Chromosome"/>
</dbReference>
<keyword evidence="2" id="KW-1185">Reference proteome</keyword>
<name>A0ABY8REB8_9FLAO</name>
<dbReference type="RefSeq" id="WP_282905189.1">
    <property type="nucleotide sequence ID" value="NZ_CP124855.1"/>
</dbReference>
<reference evidence="1 2" key="1">
    <citation type="submission" date="2023-05" db="EMBL/GenBank/DDBJ databases">
        <title>Genomic insight into Chryseobacterium sp. wdc7 isolated forest soil (Gotjawal).</title>
        <authorList>
            <person name="Park S.-J."/>
        </authorList>
    </citation>
    <scope>NUCLEOTIDE SEQUENCE [LARGE SCALE GENOMIC DNA]</scope>
    <source>
        <strain evidence="2">wdc7</strain>
    </source>
</reference>
<evidence type="ECO:0000313" key="1">
    <source>
        <dbReference type="EMBL" id="WHF51869.1"/>
    </source>
</evidence>
<accession>A0ABY8REB8</accession>
<gene>
    <name evidence="1" type="ORF">QGN23_00995</name>
</gene>